<dbReference type="Proteomes" id="UP000887116">
    <property type="component" value="Unassembled WGS sequence"/>
</dbReference>
<accession>A0A8X6H6J9</accession>
<feature type="chain" id="PRO_5036504468" evidence="2">
    <location>
        <begin position="23"/>
        <end position="141"/>
    </location>
</feature>
<keyword evidence="1" id="KW-0472">Membrane</keyword>
<evidence type="ECO:0000256" key="2">
    <source>
        <dbReference type="SAM" id="SignalP"/>
    </source>
</evidence>
<keyword evidence="1" id="KW-0812">Transmembrane</keyword>
<protein>
    <submittedName>
        <fullName evidence="3">Uncharacterized protein</fullName>
    </submittedName>
</protein>
<feature type="signal peptide" evidence="2">
    <location>
        <begin position="1"/>
        <end position="22"/>
    </location>
</feature>
<evidence type="ECO:0000256" key="1">
    <source>
        <dbReference type="SAM" id="Phobius"/>
    </source>
</evidence>
<keyword evidence="2" id="KW-0732">Signal</keyword>
<organism evidence="3 4">
    <name type="scientific">Trichonephila clavata</name>
    <name type="common">Joro spider</name>
    <name type="synonym">Nephila clavata</name>
    <dbReference type="NCBI Taxonomy" id="2740835"/>
    <lineage>
        <taxon>Eukaryota</taxon>
        <taxon>Metazoa</taxon>
        <taxon>Ecdysozoa</taxon>
        <taxon>Arthropoda</taxon>
        <taxon>Chelicerata</taxon>
        <taxon>Arachnida</taxon>
        <taxon>Araneae</taxon>
        <taxon>Araneomorphae</taxon>
        <taxon>Entelegynae</taxon>
        <taxon>Araneoidea</taxon>
        <taxon>Nephilidae</taxon>
        <taxon>Trichonephila</taxon>
    </lineage>
</organism>
<keyword evidence="4" id="KW-1185">Reference proteome</keyword>
<keyword evidence="1" id="KW-1133">Transmembrane helix</keyword>
<reference evidence="3" key="1">
    <citation type="submission" date="2020-07" db="EMBL/GenBank/DDBJ databases">
        <title>Multicomponent nature underlies the extraordinary mechanical properties of spider dragline silk.</title>
        <authorList>
            <person name="Kono N."/>
            <person name="Nakamura H."/>
            <person name="Mori M."/>
            <person name="Yoshida Y."/>
            <person name="Ohtoshi R."/>
            <person name="Malay A.D."/>
            <person name="Moran D.A.P."/>
            <person name="Tomita M."/>
            <person name="Numata K."/>
            <person name="Arakawa K."/>
        </authorList>
    </citation>
    <scope>NUCLEOTIDE SEQUENCE</scope>
</reference>
<evidence type="ECO:0000313" key="3">
    <source>
        <dbReference type="EMBL" id="GFQ80724.1"/>
    </source>
</evidence>
<comment type="caution">
    <text evidence="3">The sequence shown here is derived from an EMBL/GenBank/DDBJ whole genome shotgun (WGS) entry which is preliminary data.</text>
</comment>
<feature type="transmembrane region" description="Helical" evidence="1">
    <location>
        <begin position="122"/>
        <end position="139"/>
    </location>
</feature>
<proteinExistence type="predicted"/>
<gene>
    <name evidence="3" type="ORF">TNCT_419181</name>
</gene>
<name>A0A8X6H6J9_TRICU</name>
<feature type="transmembrane region" description="Helical" evidence="1">
    <location>
        <begin position="83"/>
        <end position="102"/>
    </location>
</feature>
<sequence>MARRRPYLVGIVVAILINSSRSWKVSLTAGVFSWLKRSSLGSVVEEAWGEFLEVLGLDCCCGVVVFLRPFQKLVFGGAGESKTVATFFGVTLLSFFSGLVYFWGSWGTPGNLLDVRPGTGSIWLYLLEALHNLWLGVHLRT</sequence>
<dbReference type="AlphaFoldDB" id="A0A8X6H6J9"/>
<evidence type="ECO:0000313" key="4">
    <source>
        <dbReference type="Proteomes" id="UP000887116"/>
    </source>
</evidence>
<dbReference type="EMBL" id="BMAO01022268">
    <property type="protein sequence ID" value="GFQ80724.1"/>
    <property type="molecule type" value="Genomic_DNA"/>
</dbReference>